<dbReference type="EMBL" id="JMQN01000053">
    <property type="protein sequence ID" value="KEA62254.1"/>
    <property type="molecule type" value="Genomic_DNA"/>
</dbReference>
<dbReference type="InterPro" id="IPR039060">
    <property type="entry name" value="Antitox_HigA"/>
</dbReference>
<organism evidence="1 2">
    <name type="scientific">Marinobacterium lacunae</name>
    <dbReference type="NCBI Taxonomy" id="1232683"/>
    <lineage>
        <taxon>Bacteria</taxon>
        <taxon>Pseudomonadati</taxon>
        <taxon>Pseudomonadota</taxon>
        <taxon>Gammaproteobacteria</taxon>
        <taxon>Oceanospirillales</taxon>
        <taxon>Oceanospirillaceae</taxon>
        <taxon>Marinobacterium</taxon>
    </lineage>
</organism>
<dbReference type="GO" id="GO:0006355">
    <property type="term" value="P:regulation of DNA-templated transcription"/>
    <property type="evidence" value="ECO:0007669"/>
    <property type="project" value="InterPro"/>
</dbReference>
<sequence length="129" mass="14548">MPQSALMNAYHEFMDKARPFLNITNEDEYVAALEAIEQVLESSKDASDDPMKPLIRMLCDAIARYESLDAELAEFEARAMSIPIHISVLRVLMDQYTLTESDFPEIGDRTIVSRILAGQHALNLTFPLS</sequence>
<dbReference type="eggNOG" id="COG5499">
    <property type="taxonomic scope" value="Bacteria"/>
</dbReference>
<keyword evidence="2" id="KW-1185">Reference proteome</keyword>
<dbReference type="PANTHER" id="PTHR40455:SF1">
    <property type="entry name" value="ANTITOXIN HIGA"/>
    <property type="match status" value="1"/>
</dbReference>
<proteinExistence type="predicted"/>
<dbReference type="GO" id="GO:0001046">
    <property type="term" value="F:core promoter sequence-specific DNA binding"/>
    <property type="evidence" value="ECO:0007669"/>
    <property type="project" value="TreeGrafter"/>
</dbReference>
<evidence type="ECO:0000313" key="2">
    <source>
        <dbReference type="Proteomes" id="UP000028252"/>
    </source>
</evidence>
<gene>
    <name evidence="1" type="ORF">ADIMK_3544</name>
</gene>
<reference evidence="1 2" key="1">
    <citation type="submission" date="2014-04" db="EMBL/GenBank/DDBJ databases">
        <title>Marinobacterium kochiensis sp. nov., isolated from sediment sample collected from Kochi backwaters in Kerala, India.</title>
        <authorList>
            <person name="Singh A."/>
            <person name="Pinnaka A.K."/>
        </authorList>
    </citation>
    <scope>NUCLEOTIDE SEQUENCE [LARGE SCALE GENOMIC DNA]</scope>
    <source>
        <strain evidence="1 2">AK27</strain>
    </source>
</reference>
<evidence type="ECO:0000313" key="1">
    <source>
        <dbReference type="EMBL" id="KEA62254.1"/>
    </source>
</evidence>
<accession>A0A081FUP9</accession>
<dbReference type="PATRIC" id="fig|1232683.4.peg.3485"/>
<dbReference type="PANTHER" id="PTHR40455">
    <property type="entry name" value="ANTITOXIN HIGA"/>
    <property type="match status" value="1"/>
</dbReference>
<dbReference type="Proteomes" id="UP000028252">
    <property type="component" value="Unassembled WGS sequence"/>
</dbReference>
<name>A0A081FUP9_9GAMM</name>
<dbReference type="AlphaFoldDB" id="A0A081FUP9"/>
<dbReference type="OrthoDB" id="5771335at2"/>
<comment type="caution">
    <text evidence="1">The sequence shown here is derived from an EMBL/GenBank/DDBJ whole genome shotgun (WGS) entry which is preliminary data.</text>
</comment>
<dbReference type="RefSeq" id="WP_051693088.1">
    <property type="nucleotide sequence ID" value="NZ_JMQN01000053.1"/>
</dbReference>
<protein>
    <submittedName>
        <fullName evidence="1">Putative cytoplasmic protein</fullName>
    </submittedName>
</protein>